<organism evidence="1">
    <name type="scientific">Anguilla anguilla</name>
    <name type="common">European freshwater eel</name>
    <name type="synonym">Muraena anguilla</name>
    <dbReference type="NCBI Taxonomy" id="7936"/>
    <lineage>
        <taxon>Eukaryota</taxon>
        <taxon>Metazoa</taxon>
        <taxon>Chordata</taxon>
        <taxon>Craniata</taxon>
        <taxon>Vertebrata</taxon>
        <taxon>Euteleostomi</taxon>
        <taxon>Actinopterygii</taxon>
        <taxon>Neopterygii</taxon>
        <taxon>Teleostei</taxon>
        <taxon>Anguilliformes</taxon>
        <taxon>Anguillidae</taxon>
        <taxon>Anguilla</taxon>
    </lineage>
</organism>
<proteinExistence type="predicted"/>
<evidence type="ECO:0000313" key="1">
    <source>
        <dbReference type="EMBL" id="JAI01332.1"/>
    </source>
</evidence>
<dbReference type="AlphaFoldDB" id="A0A0E9XFY9"/>
<dbReference type="EMBL" id="GBXM01007246">
    <property type="protein sequence ID" value="JAI01332.1"/>
    <property type="molecule type" value="Transcribed_RNA"/>
</dbReference>
<accession>A0A0E9XFY9</accession>
<protein>
    <submittedName>
        <fullName evidence="1">Uncharacterized protein</fullName>
    </submittedName>
</protein>
<sequence length="38" mass="4314">MWDSMVSLSTDPGPLQPRTVVNGLCRYSRKMQIGNEVF</sequence>
<name>A0A0E9XFY9_ANGAN</name>
<reference evidence="1" key="1">
    <citation type="submission" date="2014-11" db="EMBL/GenBank/DDBJ databases">
        <authorList>
            <person name="Amaro Gonzalez C."/>
        </authorList>
    </citation>
    <scope>NUCLEOTIDE SEQUENCE</scope>
</reference>
<reference evidence="1" key="2">
    <citation type="journal article" date="2015" name="Fish Shellfish Immunol.">
        <title>Early steps in the European eel (Anguilla anguilla)-Vibrio vulnificus interaction in the gills: Role of the RtxA13 toxin.</title>
        <authorList>
            <person name="Callol A."/>
            <person name="Pajuelo D."/>
            <person name="Ebbesson L."/>
            <person name="Teles M."/>
            <person name="MacKenzie S."/>
            <person name="Amaro C."/>
        </authorList>
    </citation>
    <scope>NUCLEOTIDE SEQUENCE</scope>
</reference>